<evidence type="ECO:0000313" key="4">
    <source>
        <dbReference type="RefSeq" id="XP_020108683.1"/>
    </source>
</evidence>
<gene>
    <name evidence="3 4" type="primary">LOC109724312</name>
</gene>
<feature type="region of interest" description="Disordered" evidence="1">
    <location>
        <begin position="138"/>
        <end position="158"/>
    </location>
</feature>
<name>A0A6P5GLK8_ANACO</name>
<evidence type="ECO:0000313" key="2">
    <source>
        <dbReference type="Proteomes" id="UP000515123"/>
    </source>
</evidence>
<accession>A0A6P5GLK8</accession>
<evidence type="ECO:0000256" key="1">
    <source>
        <dbReference type="SAM" id="MobiDB-lite"/>
    </source>
</evidence>
<evidence type="ECO:0000313" key="3">
    <source>
        <dbReference type="RefSeq" id="XP_020108682.1"/>
    </source>
</evidence>
<dbReference type="RefSeq" id="XP_020108683.1">
    <property type="nucleotide sequence ID" value="XM_020253094.1"/>
</dbReference>
<feature type="compositionally biased region" description="Polar residues" evidence="1">
    <location>
        <begin position="8"/>
        <end position="21"/>
    </location>
</feature>
<organism evidence="3">
    <name type="scientific">Ananas comosus</name>
    <name type="common">Pineapple</name>
    <name type="synonym">Ananas ananas</name>
    <dbReference type="NCBI Taxonomy" id="4615"/>
    <lineage>
        <taxon>Eukaryota</taxon>
        <taxon>Viridiplantae</taxon>
        <taxon>Streptophyta</taxon>
        <taxon>Embryophyta</taxon>
        <taxon>Tracheophyta</taxon>
        <taxon>Spermatophyta</taxon>
        <taxon>Magnoliopsida</taxon>
        <taxon>Liliopsida</taxon>
        <taxon>Poales</taxon>
        <taxon>Bromeliaceae</taxon>
        <taxon>Bromelioideae</taxon>
        <taxon>Ananas</taxon>
    </lineage>
</organism>
<dbReference type="Proteomes" id="UP000515123">
    <property type="component" value="Linkage group 18"/>
</dbReference>
<feature type="region of interest" description="Disordered" evidence="1">
    <location>
        <begin position="1"/>
        <end position="36"/>
    </location>
</feature>
<sequence>MLEHQFSKEGTSQISEVTASPTPDPLETGTTHSSLGQSLKLSSSTIHHCHVQSKCEKENIECCVPKKVDEECELKSKNSGIGQLDLNAVDVSSMVEDNSCYKSKLVDTIECSSTTGPLEESEPLRMWKEMKQNGFLSSLHGGVSETKQRGRKPKKRKDDVIKKKIYSARKEQVSRLIKVAAPSGLLSGLNPGIINHVRNSKQVRAIIEAMVQSEKLEGQNESRFNQTGKGREECIGRRKDQINAHDSSTHQFIPSEQQAEINQLSMGHNFYQGCNSEPSLVTEDAEDGKFKQKIASNITTTTSVQNFSANLDNTTSLSLKAANVALHWLDLLQQDIKGRLDALRRSEERVRNAIHTELPYLLSTEFSSGKEIGAPRKSSLEAGCLEKAISESHMTRWRALFSQIEKALDEEARYLENWLRQVQEMRTHGEKGLKYAGENVFSKLEPLDGLIKLRKSEAFECECAVKAAAASIYSTCNLIMRTENAPGR</sequence>
<dbReference type="AlphaFoldDB" id="A0A6P5GLK8"/>
<keyword evidence="2" id="KW-1185">Reference proteome</keyword>
<dbReference type="OrthoDB" id="1930341at2759"/>
<reference evidence="3 4" key="2">
    <citation type="submission" date="2025-04" db="UniProtKB">
        <authorList>
            <consortium name="RefSeq"/>
        </authorList>
    </citation>
    <scope>IDENTIFICATION</scope>
    <source>
        <tissue evidence="3 4">Leaf</tissue>
    </source>
</reference>
<dbReference type="GeneID" id="109724312"/>
<protein>
    <submittedName>
        <fullName evidence="3 4">Uncharacterized protein LOC109724312</fullName>
    </submittedName>
</protein>
<dbReference type="RefSeq" id="XP_020108682.1">
    <property type="nucleotide sequence ID" value="XM_020253093.1"/>
</dbReference>
<dbReference type="PANTHER" id="PTHR33924">
    <property type="entry name" value="CATION-TRANSPORTING ATPASE"/>
    <property type="match status" value="1"/>
</dbReference>
<reference evidence="2" key="1">
    <citation type="journal article" date="2015" name="Nat. Genet.">
        <title>The pineapple genome and the evolution of CAM photosynthesis.</title>
        <authorList>
            <person name="Ming R."/>
            <person name="VanBuren R."/>
            <person name="Wai C.M."/>
            <person name="Tang H."/>
            <person name="Schatz M.C."/>
            <person name="Bowers J.E."/>
            <person name="Lyons E."/>
            <person name="Wang M.L."/>
            <person name="Chen J."/>
            <person name="Biggers E."/>
            <person name="Zhang J."/>
            <person name="Huang L."/>
            <person name="Zhang L."/>
            <person name="Miao W."/>
            <person name="Zhang J."/>
            <person name="Ye Z."/>
            <person name="Miao C."/>
            <person name="Lin Z."/>
            <person name="Wang H."/>
            <person name="Zhou H."/>
            <person name="Yim W.C."/>
            <person name="Priest H.D."/>
            <person name="Zheng C."/>
            <person name="Woodhouse M."/>
            <person name="Edger P.P."/>
            <person name="Guyot R."/>
            <person name="Guo H.B."/>
            <person name="Guo H."/>
            <person name="Zheng G."/>
            <person name="Singh R."/>
            <person name="Sharma A."/>
            <person name="Min X."/>
            <person name="Zheng Y."/>
            <person name="Lee H."/>
            <person name="Gurtowski J."/>
            <person name="Sedlazeck F.J."/>
            <person name="Harkess A."/>
            <person name="McKain M.R."/>
            <person name="Liao Z."/>
            <person name="Fang J."/>
            <person name="Liu J."/>
            <person name="Zhang X."/>
            <person name="Zhang Q."/>
            <person name="Hu W."/>
            <person name="Qin Y."/>
            <person name="Wang K."/>
            <person name="Chen L.Y."/>
            <person name="Shirley N."/>
            <person name="Lin Y.R."/>
            <person name="Liu L.Y."/>
            <person name="Hernandez A.G."/>
            <person name="Wright C.L."/>
            <person name="Bulone V."/>
            <person name="Tuskan G.A."/>
            <person name="Heath K."/>
            <person name="Zee F."/>
            <person name="Moore P.H."/>
            <person name="Sunkar R."/>
            <person name="Leebens-Mack J.H."/>
            <person name="Mockler T."/>
            <person name="Bennetzen J.L."/>
            <person name="Freeling M."/>
            <person name="Sankoff D."/>
            <person name="Paterson A.H."/>
            <person name="Zhu X."/>
            <person name="Yang X."/>
            <person name="Smith J.A."/>
            <person name="Cushman J.C."/>
            <person name="Paull R.E."/>
            <person name="Yu Q."/>
        </authorList>
    </citation>
    <scope>NUCLEOTIDE SEQUENCE [LARGE SCALE GENOMIC DNA]</scope>
    <source>
        <strain evidence="2">cv. F153</strain>
    </source>
</reference>
<dbReference type="PANTHER" id="PTHR33924:SF5">
    <property type="entry name" value="CATION-TRANSPORTING ATPASE"/>
    <property type="match status" value="1"/>
</dbReference>
<proteinExistence type="predicted"/>